<dbReference type="InterPro" id="IPR027417">
    <property type="entry name" value="P-loop_NTPase"/>
</dbReference>
<gene>
    <name evidence="1" type="ORF">SAMN05216215_109714</name>
</gene>
<dbReference type="EMBL" id="FNOK01000097">
    <property type="protein sequence ID" value="SDZ55266.1"/>
    <property type="molecule type" value="Genomic_DNA"/>
</dbReference>
<protein>
    <submittedName>
        <fullName evidence="1">Phage terminase-like protein, large subunit, contains N-terminal HTH domain</fullName>
    </submittedName>
</protein>
<dbReference type="Gene3D" id="3.40.50.300">
    <property type="entry name" value="P-loop containing nucleotide triphosphate hydrolases"/>
    <property type="match status" value="1"/>
</dbReference>
<keyword evidence="2" id="KW-1185">Reference proteome</keyword>
<evidence type="ECO:0000313" key="1">
    <source>
        <dbReference type="EMBL" id="SDZ55266.1"/>
    </source>
</evidence>
<sequence length="500" mass="54197">MLTSPPGSLRGARHPRVEITPPYVDTYGPEAIELARRAGLELDFWQQQAITLMLASRDDGKWACFEYAELVARQNGKGGILEARVLAGLFLLGERLIMWSAHEYKTAMEAFLRVRALIMRLIDEGLVDADAVKVNNTNGEEGFELLGTGQRLKFIARSKSSGRGFSGDLNIIDEAFAYTPAQHAALMPTMSARPNPQIIYTSSPPLDGESGDVLFGLRARAEAGGDDSLGYRDWGAAGDLDHLDALDLDDRQLWAATNPAVGVRITEETIARERRSMTAVDFARERLGVWPRRVEGGGAIDVQQWAKLADPDSQAGDDVVFAVEVAYDRSTSSIAAWSVRADGLGHAEVIDQRPGTDWVVGRLVELRDRWNPVAFGVDGKGPALSLVFDLEAAGIKRPGDPEKPGRGDLAVLSLPEMAAACGQLLDAIAQGTFRHLDDPDLNAAAAGAATRPVGDVEVWGRRNATAEISPLTAVTVARRVYMTRIDAIKKPKRKPLAAWA</sequence>
<evidence type="ECO:0000313" key="2">
    <source>
        <dbReference type="Proteomes" id="UP000199529"/>
    </source>
</evidence>
<organism evidence="1 2">
    <name type="scientific">Saccharopolyspora shandongensis</name>
    <dbReference type="NCBI Taxonomy" id="418495"/>
    <lineage>
        <taxon>Bacteria</taxon>
        <taxon>Bacillati</taxon>
        <taxon>Actinomycetota</taxon>
        <taxon>Actinomycetes</taxon>
        <taxon>Pseudonocardiales</taxon>
        <taxon>Pseudonocardiaceae</taxon>
        <taxon>Saccharopolyspora</taxon>
    </lineage>
</organism>
<accession>A0A1H3TYG4</accession>
<dbReference type="STRING" id="418495.SAMN05216215_109714"/>
<dbReference type="RefSeq" id="WP_093278634.1">
    <property type="nucleotide sequence ID" value="NZ_FNOK01000097.1"/>
</dbReference>
<dbReference type="AlphaFoldDB" id="A0A1H3TYG4"/>
<proteinExistence type="predicted"/>
<reference evidence="2" key="1">
    <citation type="submission" date="2016-10" db="EMBL/GenBank/DDBJ databases">
        <authorList>
            <person name="Varghese N."/>
            <person name="Submissions S."/>
        </authorList>
    </citation>
    <scope>NUCLEOTIDE SEQUENCE [LARGE SCALE GENOMIC DNA]</scope>
    <source>
        <strain evidence="2">CGMCC 4.3530</strain>
    </source>
</reference>
<dbReference type="Proteomes" id="UP000199529">
    <property type="component" value="Unassembled WGS sequence"/>
</dbReference>
<dbReference type="OrthoDB" id="3188010at2"/>
<name>A0A1H3TYG4_9PSEU</name>